<feature type="compositionally biased region" description="Low complexity" evidence="1">
    <location>
        <begin position="55"/>
        <end position="67"/>
    </location>
</feature>
<feature type="transmembrane region" description="Helical" evidence="2">
    <location>
        <begin position="348"/>
        <end position="369"/>
    </location>
</feature>
<gene>
    <name evidence="3" type="ORF">FN846DRAFT_465016</name>
</gene>
<organism evidence="3 4">
    <name type="scientific">Sphaerosporella brunnea</name>
    <dbReference type="NCBI Taxonomy" id="1250544"/>
    <lineage>
        <taxon>Eukaryota</taxon>
        <taxon>Fungi</taxon>
        <taxon>Dikarya</taxon>
        <taxon>Ascomycota</taxon>
        <taxon>Pezizomycotina</taxon>
        <taxon>Pezizomycetes</taxon>
        <taxon>Pezizales</taxon>
        <taxon>Pyronemataceae</taxon>
        <taxon>Sphaerosporella</taxon>
    </lineage>
</organism>
<keyword evidence="2" id="KW-1133">Transmembrane helix</keyword>
<dbReference type="InParanoid" id="A0A5J5F446"/>
<feature type="region of interest" description="Disordered" evidence="1">
    <location>
        <begin position="279"/>
        <end position="306"/>
    </location>
</feature>
<dbReference type="OrthoDB" id="4153178at2759"/>
<evidence type="ECO:0000313" key="4">
    <source>
        <dbReference type="Proteomes" id="UP000326924"/>
    </source>
</evidence>
<dbReference type="EMBL" id="VXIS01000039">
    <property type="protein sequence ID" value="KAA8911100.1"/>
    <property type="molecule type" value="Genomic_DNA"/>
</dbReference>
<feature type="region of interest" description="Disordered" evidence="1">
    <location>
        <begin position="186"/>
        <end position="252"/>
    </location>
</feature>
<evidence type="ECO:0008006" key="5">
    <source>
        <dbReference type="Google" id="ProtNLM"/>
    </source>
</evidence>
<feature type="region of interest" description="Disordered" evidence="1">
    <location>
        <begin position="111"/>
        <end position="158"/>
    </location>
</feature>
<dbReference type="Proteomes" id="UP000326924">
    <property type="component" value="Unassembled WGS sequence"/>
</dbReference>
<protein>
    <recommendedName>
        <fullName evidence="5">Serine-rich protein</fullName>
    </recommendedName>
</protein>
<proteinExistence type="predicted"/>
<comment type="caution">
    <text evidence="3">The sequence shown here is derived from an EMBL/GenBank/DDBJ whole genome shotgun (WGS) entry which is preliminary data.</text>
</comment>
<evidence type="ECO:0000256" key="1">
    <source>
        <dbReference type="SAM" id="MobiDB-lite"/>
    </source>
</evidence>
<feature type="transmembrane region" description="Helical" evidence="2">
    <location>
        <begin position="418"/>
        <end position="436"/>
    </location>
</feature>
<keyword evidence="4" id="KW-1185">Reference proteome</keyword>
<keyword evidence="2" id="KW-0472">Membrane</keyword>
<dbReference type="AlphaFoldDB" id="A0A5J5F446"/>
<keyword evidence="2" id="KW-0812">Transmembrane</keyword>
<feature type="compositionally biased region" description="Low complexity" evidence="1">
    <location>
        <begin position="19"/>
        <end position="33"/>
    </location>
</feature>
<feature type="compositionally biased region" description="Polar residues" evidence="1">
    <location>
        <begin position="231"/>
        <end position="252"/>
    </location>
</feature>
<reference evidence="3 4" key="1">
    <citation type="submission" date="2019-09" db="EMBL/GenBank/DDBJ databases">
        <title>Draft genome of the ectomycorrhizal ascomycete Sphaerosporella brunnea.</title>
        <authorList>
            <consortium name="DOE Joint Genome Institute"/>
            <person name="Benucci G.M."/>
            <person name="Marozzi G."/>
            <person name="Antonielli L."/>
            <person name="Sanchez S."/>
            <person name="Marco P."/>
            <person name="Wang X."/>
            <person name="Falini L.B."/>
            <person name="Barry K."/>
            <person name="Haridas S."/>
            <person name="Lipzen A."/>
            <person name="Labutti K."/>
            <person name="Grigoriev I.V."/>
            <person name="Murat C."/>
            <person name="Martin F."/>
            <person name="Albertini E."/>
            <person name="Donnini D."/>
            <person name="Bonito G."/>
        </authorList>
    </citation>
    <scope>NUCLEOTIDE SEQUENCE [LARGE SCALE GENOMIC DNA]</scope>
    <source>
        <strain evidence="3 4">Sb_GMNB300</strain>
    </source>
</reference>
<evidence type="ECO:0000313" key="3">
    <source>
        <dbReference type="EMBL" id="KAA8911100.1"/>
    </source>
</evidence>
<sequence length="440" mass="48774">MARHALHQRSASDANLQLPFPGSASNSSSSSSKPPRHVSRSSTSSTKNSKRHKSQSSSSTTGSAVRSIASLDSLPPVPPLRIQKQRISIYQDPDIAATNSYALASTHVADTYTSSDEGPQNRQSTPPRDPTLPRSILKKPSKASLPLYTEDDYRQQSSAWVSREAALNEYRPHRARMNAHTLRIVDDTGSDLAAPRDEDDRPAYPYPPESSAQGGARGYIRRVESRPGRSRSGTTTSEALSSMSGRPTTPLNAKQFPDWARYFYGSKGGRASIIISPQIGPDQDQIGRTISSPPEQRPKTGGSMSISELPRFFMRPPGPREPDETTLWSLPHLDHLPLKRIENLDRQLLLFCFGFVLPLCWWIAAFLPLPDLFPSWHSQHDLEARAANLTVSKEARQLEMAYERRFANARWWRRVNRGMSVIGLVIIGVIVALVIASHAP</sequence>
<name>A0A5J5F446_9PEZI</name>
<accession>A0A5J5F446</accession>
<evidence type="ECO:0000256" key="2">
    <source>
        <dbReference type="SAM" id="Phobius"/>
    </source>
</evidence>
<feature type="region of interest" description="Disordered" evidence="1">
    <location>
        <begin position="1"/>
        <end position="78"/>
    </location>
</feature>
<feature type="compositionally biased region" description="Polar residues" evidence="1">
    <location>
        <begin position="111"/>
        <end position="126"/>
    </location>
</feature>